<keyword evidence="2" id="KW-1185">Reference proteome</keyword>
<dbReference type="EMBL" id="JZWV01001140">
    <property type="protein sequence ID" value="KJY24982.1"/>
    <property type="molecule type" value="Genomic_DNA"/>
</dbReference>
<dbReference type="AlphaFoldDB" id="A0A0F4ISL4"/>
<sequence length="177" mass="19605">MAMFWNGNTGRKGECPGSTVGHSWQGYPFVLPHLNDVKNVVVTLHRILNDNTGDDPGNGLEISGRFDVARLCFGPEAGKLITLGSFNLFDRPGSDPQEIIEGTEFPVERDQQLMIFPGEFLWITGKLLEQDTFGEDDLGDRDIRIPFDALTNTPIDLGVFADGHDQRVIVTMSTRVV</sequence>
<comment type="caution">
    <text evidence="1">The sequence shown here is derived from an EMBL/GenBank/DDBJ whole genome shotgun (WGS) entry which is preliminary data.</text>
</comment>
<proteinExistence type="predicted"/>
<organism evidence="1 2">
    <name type="scientific">Streptomyces katrae</name>
    <dbReference type="NCBI Taxonomy" id="68223"/>
    <lineage>
        <taxon>Bacteria</taxon>
        <taxon>Bacillati</taxon>
        <taxon>Actinomycetota</taxon>
        <taxon>Actinomycetes</taxon>
        <taxon>Kitasatosporales</taxon>
        <taxon>Streptomycetaceae</taxon>
        <taxon>Streptomyces</taxon>
    </lineage>
</organism>
<name>A0A0F4ISL4_9ACTN</name>
<dbReference type="PATRIC" id="fig|68223.7.peg.3676"/>
<evidence type="ECO:0000313" key="2">
    <source>
        <dbReference type="Proteomes" id="UP000033551"/>
    </source>
</evidence>
<protein>
    <submittedName>
        <fullName evidence="1">Uncharacterized protein</fullName>
    </submittedName>
</protein>
<dbReference type="Proteomes" id="UP000033551">
    <property type="component" value="Unassembled WGS sequence"/>
</dbReference>
<reference evidence="1 2" key="1">
    <citation type="submission" date="2015-02" db="EMBL/GenBank/DDBJ databases">
        <authorList>
            <person name="Ju K.-S."/>
            <person name="Doroghazi J.R."/>
            <person name="Metcalf W."/>
        </authorList>
    </citation>
    <scope>NUCLEOTIDE SEQUENCE [LARGE SCALE GENOMIC DNA]</scope>
    <source>
        <strain evidence="1 2">NRRL ISP-5550</strain>
    </source>
</reference>
<accession>A0A0F4ISL4</accession>
<evidence type="ECO:0000313" key="1">
    <source>
        <dbReference type="EMBL" id="KJY24982.1"/>
    </source>
</evidence>
<gene>
    <name evidence="1" type="ORF">VR44_33775</name>
</gene>